<dbReference type="Pfam" id="PF13477">
    <property type="entry name" value="Glyco_trans_4_2"/>
    <property type="match status" value="1"/>
</dbReference>
<name>A0ABX5GNZ9_9GAMM</name>
<sequence>MKILFLVNCSGFFYSHFLKLALSVKEKGAEVCIAAGNNNKKHELESLGFKVVLLPLSRCGKNIIKEIKALYSINKEIMNFKPDIIHAFTIKPVLYGSFISKVNPFIKGDVISSITGLGSLSLPKNSRDKFIWGLVKKFYKISLSAPRSKIIFENGDDMKFFIDNSISNECNSFVVNGAGVDLDVFNISYEKYNIITIILVSRLLKDKGISEYIEAGKILKDEGVNVRLLLVGDIDKNNPSTMNEKDIKEAHDKGYINWIGFQNDISQYNKLSHIACLPSYREGRPKSLIEAAACGLPIITTDVPGCRQMVDDGLNGIIVPVRNAVKLADAIKTLSSSPEMMETMGNYSRSISEKIYGHNSIRDQFYNIYGIK</sequence>
<accession>A0ABX5GNZ9</accession>
<feature type="domain" description="Glycosyl transferase family 1" evidence="1">
    <location>
        <begin position="196"/>
        <end position="349"/>
    </location>
</feature>
<reference evidence="3 4" key="1">
    <citation type="submission" date="2018-03" db="EMBL/GenBank/DDBJ databases">
        <title>Whole genome sequencing of Histamine producing bacteria.</title>
        <authorList>
            <person name="Butler K."/>
        </authorList>
    </citation>
    <scope>NUCLEOTIDE SEQUENCE [LARGE SCALE GENOMIC DNA]</scope>
    <source>
        <strain evidence="3 4">ATCC 51761</strain>
    </source>
</reference>
<dbReference type="CDD" id="cd03808">
    <property type="entry name" value="GT4_CapM-like"/>
    <property type="match status" value="1"/>
</dbReference>
<dbReference type="InterPro" id="IPR028098">
    <property type="entry name" value="Glyco_trans_4-like_N"/>
</dbReference>
<dbReference type="Pfam" id="PF00534">
    <property type="entry name" value="Glycos_transf_1"/>
    <property type="match status" value="1"/>
</dbReference>
<evidence type="ECO:0000259" key="2">
    <source>
        <dbReference type="Pfam" id="PF13477"/>
    </source>
</evidence>
<keyword evidence="4" id="KW-1185">Reference proteome</keyword>
<evidence type="ECO:0000313" key="3">
    <source>
        <dbReference type="EMBL" id="PSW92906.1"/>
    </source>
</evidence>
<dbReference type="Gene3D" id="3.40.50.2000">
    <property type="entry name" value="Glycogen Phosphorylase B"/>
    <property type="match status" value="2"/>
</dbReference>
<dbReference type="SUPFAM" id="SSF53756">
    <property type="entry name" value="UDP-Glycosyltransferase/glycogen phosphorylase"/>
    <property type="match status" value="1"/>
</dbReference>
<dbReference type="PANTHER" id="PTHR12526">
    <property type="entry name" value="GLYCOSYLTRANSFERASE"/>
    <property type="match status" value="1"/>
</dbReference>
<dbReference type="RefSeq" id="WP_045038339.1">
    <property type="nucleotide sequence ID" value="NZ_PYOP01000032.1"/>
</dbReference>
<dbReference type="InterPro" id="IPR001296">
    <property type="entry name" value="Glyco_trans_1"/>
</dbReference>
<protein>
    <submittedName>
        <fullName evidence="3">Glycosyltransferase family 1 protein</fullName>
    </submittedName>
</protein>
<feature type="domain" description="Glycosyltransferase subfamily 4-like N-terminal" evidence="2">
    <location>
        <begin position="2"/>
        <end position="152"/>
    </location>
</feature>
<evidence type="ECO:0000259" key="1">
    <source>
        <dbReference type="Pfam" id="PF00534"/>
    </source>
</evidence>
<gene>
    <name evidence="3" type="ORF">C9J52_16480</name>
</gene>
<dbReference type="Proteomes" id="UP000241190">
    <property type="component" value="Unassembled WGS sequence"/>
</dbReference>
<comment type="caution">
    <text evidence="3">The sequence shown here is derived from an EMBL/GenBank/DDBJ whole genome shotgun (WGS) entry which is preliminary data.</text>
</comment>
<evidence type="ECO:0000313" key="4">
    <source>
        <dbReference type="Proteomes" id="UP000241190"/>
    </source>
</evidence>
<proteinExistence type="predicted"/>
<dbReference type="EMBL" id="PYOP01000032">
    <property type="protein sequence ID" value="PSW92906.1"/>
    <property type="molecule type" value="Genomic_DNA"/>
</dbReference>
<dbReference type="PANTHER" id="PTHR12526:SF638">
    <property type="entry name" value="SPORE COAT PROTEIN SA"/>
    <property type="match status" value="1"/>
</dbReference>
<organism evidence="3 4">
    <name type="scientific">Photobacterium iliopiscarium</name>
    <dbReference type="NCBI Taxonomy" id="56192"/>
    <lineage>
        <taxon>Bacteria</taxon>
        <taxon>Pseudomonadati</taxon>
        <taxon>Pseudomonadota</taxon>
        <taxon>Gammaproteobacteria</taxon>
        <taxon>Vibrionales</taxon>
        <taxon>Vibrionaceae</taxon>
        <taxon>Photobacterium</taxon>
    </lineage>
</organism>